<dbReference type="RefSeq" id="WP_306375909.1">
    <property type="nucleotide sequence ID" value="NZ_JASAYT010000015.1"/>
</dbReference>
<dbReference type="EMBL" id="JASAYT010000015">
    <property type="protein sequence ID" value="MDP8174928.1"/>
    <property type="molecule type" value="Genomic_DNA"/>
</dbReference>
<accession>A0AAJ6NDQ0</accession>
<dbReference type="Proteomes" id="UP001231736">
    <property type="component" value="Unassembled WGS sequence"/>
</dbReference>
<protein>
    <submittedName>
        <fullName evidence="4">Type II and III secretion system protein family protein</fullName>
    </submittedName>
</protein>
<dbReference type="Pfam" id="PF13629">
    <property type="entry name" value="T2SS-T3SS_pil_N"/>
    <property type="match status" value="1"/>
</dbReference>
<feature type="domain" description="Pilus formation protein N-terminal" evidence="3">
    <location>
        <begin position="22"/>
        <end position="91"/>
    </location>
</feature>
<name>A0AAJ6NDQ0_9PAST</name>
<evidence type="ECO:0000259" key="2">
    <source>
        <dbReference type="Pfam" id="PF00263"/>
    </source>
</evidence>
<dbReference type="InterPro" id="IPR032789">
    <property type="entry name" value="T2SS-T3SS_pil_N"/>
</dbReference>
<dbReference type="PRINTS" id="PR00811">
    <property type="entry name" value="BCTERIALGSPD"/>
</dbReference>
<dbReference type="AlphaFoldDB" id="A0AAJ6NDQ0"/>
<gene>
    <name evidence="4" type="ORF">QJU97_05585</name>
</gene>
<proteinExistence type="inferred from homology"/>
<dbReference type="InterPro" id="IPR004846">
    <property type="entry name" value="T2SS/T3SS_dom"/>
</dbReference>
<sequence length="455" mass="50168">MRNIFVSVLWSIILLFSAGLNAKTFYFEQGQSKHFKLKEKIDTIFISAPAIADYEILDDNSFVVYAKGDGLTEISVLGIDGQELMSDTFVVDGPINDMANVNDQINIRFPKSNLWVKKIGKAYVIEGKAKNDREAEEVNRIVGEAVGSPSKVIEAKIDGKIIPFLDKYKYKNVINLADLKETTQINVKLTVAEVSKKFTEELGVNWTHLGSSVLKNPTLGSTAIQAGFGGGSAFLRLINAGNFELFLKALNDQDNGKILAKPNISMLSGETSNILVGGEIPFVQYDKEGKSTVIYKDFGVKLGVGAKLQKNDRIRLFLKQEVSSLGKSINYGDLNLPLINTRRSTSTFELANGESFIIGGLYSSEDLEGLSKVPFLGDIPILGAFFRNATTGRTSRELVIVATVNFVKPVQGEDVVYPSFEKTGTMERFFNTTSLKNTHYEIMATNFLKRGGFIQ</sequence>
<dbReference type="GO" id="GO:0009306">
    <property type="term" value="P:protein secretion"/>
    <property type="evidence" value="ECO:0007669"/>
    <property type="project" value="InterPro"/>
</dbReference>
<comment type="similarity">
    <text evidence="1">Belongs to the bacterial secretin family.</text>
</comment>
<evidence type="ECO:0000313" key="5">
    <source>
        <dbReference type="Proteomes" id="UP001231736"/>
    </source>
</evidence>
<evidence type="ECO:0000259" key="3">
    <source>
        <dbReference type="Pfam" id="PF13629"/>
    </source>
</evidence>
<organism evidence="4 5">
    <name type="scientific">Phocoenobacter skyensis</name>
    <dbReference type="NCBI Taxonomy" id="97481"/>
    <lineage>
        <taxon>Bacteria</taxon>
        <taxon>Pseudomonadati</taxon>
        <taxon>Pseudomonadota</taxon>
        <taxon>Gammaproteobacteria</taxon>
        <taxon>Pasteurellales</taxon>
        <taxon>Pasteurellaceae</taxon>
        <taxon>Phocoenobacter</taxon>
    </lineage>
</organism>
<reference evidence="4" key="1">
    <citation type="journal article" date="2023" name="Front. Microbiol.">
        <title>Phylogeography and host specificity of Pasteurellaceae pathogenic to sea-farmed fish in the north-east Atlantic.</title>
        <authorList>
            <person name="Gulla S."/>
            <person name="Colquhoun D.J."/>
            <person name="Olsen A.B."/>
            <person name="Spilsberg B."/>
            <person name="Lagesen K."/>
            <person name="Aakesson C.P."/>
            <person name="Strom S."/>
            <person name="Manji F."/>
            <person name="Birkbeck T.H."/>
            <person name="Nilsen H.K."/>
        </authorList>
    </citation>
    <scope>NUCLEOTIDE SEQUENCE</scope>
    <source>
        <strain evidence="4">98B1</strain>
    </source>
</reference>
<comment type="caution">
    <text evidence="4">The sequence shown here is derived from an EMBL/GenBank/DDBJ whole genome shotgun (WGS) entry which is preliminary data.</text>
</comment>
<dbReference type="PANTHER" id="PTHR30332:SF17">
    <property type="entry name" value="TYPE IV PILIATION SYSTEM PROTEIN DR_0774-RELATED"/>
    <property type="match status" value="1"/>
</dbReference>
<dbReference type="InterPro" id="IPR001775">
    <property type="entry name" value="GspD/PilQ"/>
</dbReference>
<dbReference type="GO" id="GO:0015627">
    <property type="term" value="C:type II protein secretion system complex"/>
    <property type="evidence" value="ECO:0007669"/>
    <property type="project" value="TreeGrafter"/>
</dbReference>
<dbReference type="InterPro" id="IPR050810">
    <property type="entry name" value="Bact_Secretion_Sys_Channel"/>
</dbReference>
<evidence type="ECO:0000313" key="4">
    <source>
        <dbReference type="EMBL" id="MDP8174928.1"/>
    </source>
</evidence>
<dbReference type="Pfam" id="PF00263">
    <property type="entry name" value="Secretin"/>
    <property type="match status" value="1"/>
</dbReference>
<feature type="domain" description="Type II/III secretion system secretin-like" evidence="2">
    <location>
        <begin position="249"/>
        <end position="405"/>
    </location>
</feature>
<dbReference type="PANTHER" id="PTHR30332">
    <property type="entry name" value="PROBABLE GENERAL SECRETION PATHWAY PROTEIN D"/>
    <property type="match status" value="1"/>
</dbReference>
<evidence type="ECO:0000256" key="1">
    <source>
        <dbReference type="RuleBase" id="RU004003"/>
    </source>
</evidence>